<gene>
    <name evidence="1" type="ORF">EV01_0132</name>
</gene>
<proteinExistence type="predicted"/>
<evidence type="ECO:0000313" key="1">
    <source>
        <dbReference type="EMBL" id="KGG10504.1"/>
    </source>
</evidence>
<dbReference type="AlphaFoldDB" id="A0A0A2BCZ2"/>
<organism evidence="1 2">
    <name type="scientific">Prochlorococcus marinus str. MIT 9401</name>
    <dbReference type="NCBI Taxonomy" id="167551"/>
    <lineage>
        <taxon>Bacteria</taxon>
        <taxon>Bacillati</taxon>
        <taxon>Cyanobacteriota</taxon>
        <taxon>Cyanophyceae</taxon>
        <taxon>Synechococcales</taxon>
        <taxon>Prochlorococcaceae</taxon>
        <taxon>Prochlorococcus</taxon>
    </lineage>
</organism>
<protein>
    <submittedName>
        <fullName evidence="1">Uncharacterized protein</fullName>
    </submittedName>
</protein>
<dbReference type="EMBL" id="JNAR01000002">
    <property type="protein sequence ID" value="KGG10504.1"/>
    <property type="molecule type" value="Genomic_DNA"/>
</dbReference>
<dbReference type="RefSeq" id="WP_032518293.1">
    <property type="nucleotide sequence ID" value="NZ_JNAR01000002.1"/>
</dbReference>
<accession>A0A0A2BCZ2</accession>
<reference evidence="2" key="1">
    <citation type="journal article" date="2014" name="Sci. Data">
        <title>Genomes of diverse isolates of the marine cyanobacterium Prochlorococcus.</title>
        <authorList>
            <person name="Biller S."/>
            <person name="Berube P."/>
            <person name="Thompson J."/>
            <person name="Kelly L."/>
            <person name="Roggensack S."/>
            <person name="Awad L."/>
            <person name="Roache-Johnson K."/>
            <person name="Ding H."/>
            <person name="Giovannoni S.J."/>
            <person name="Moore L.R."/>
            <person name="Chisholm S.W."/>
        </authorList>
    </citation>
    <scope>NUCLEOTIDE SEQUENCE [LARGE SCALE GENOMIC DNA]</scope>
</reference>
<dbReference type="Proteomes" id="UP000030481">
    <property type="component" value="Unassembled WGS sequence"/>
</dbReference>
<evidence type="ECO:0000313" key="2">
    <source>
        <dbReference type="Proteomes" id="UP000030481"/>
    </source>
</evidence>
<comment type="caution">
    <text evidence="1">The sequence shown here is derived from an EMBL/GenBank/DDBJ whole genome shotgun (WGS) entry which is preliminary data.</text>
</comment>
<sequence>MSYIVKRKDILIIFPHGLGDFIHLSGVFKNLFNTKKVNIYFALTDYVISAKLPERYTFIKGIIPLTNPYSSYLIKPRIDSIQRIIKKFEIYFDEVFDIKLNKSINSNAIKDVSKIFHINPSNDLKPFFPILNKEKKIALQLLPIYKINSSKKLYFRHLTSSDMRRNVRKKVNPENFIEIGKNYNYQKWPLGVAAYLMKKSNHVELVDSCMLHIAAAIKKDVDIAYLTENVRKDGYTPPPDLEVKNKYKKNINTESRFKYILNRLRISLRALIPFITLSNLVVKTKNYKKFIISIVIKKQTNFFINKCLFLLKIEDTRNRVVYFDLLINFPFSKLFDNMDYEKRRSLIKKIIALIK</sequence>
<dbReference type="SUPFAM" id="SSF53756">
    <property type="entry name" value="UDP-Glycosyltransferase/glycogen phosphorylase"/>
    <property type="match status" value="1"/>
</dbReference>
<name>A0A0A2BCZ2_PROMR</name>